<dbReference type="InterPro" id="IPR005861">
    <property type="entry name" value="HisP_aminotrans"/>
</dbReference>
<reference evidence="11 12" key="1">
    <citation type="submission" date="2019-03" db="EMBL/GenBank/DDBJ databases">
        <title>Genome sequence of Lentibacillus salicampi ATCC BAA-719.</title>
        <authorList>
            <person name="Maclea K.S."/>
            <person name="Simoes Junior M."/>
        </authorList>
    </citation>
    <scope>NUCLEOTIDE SEQUENCE [LARGE SCALE GENOMIC DNA]</scope>
    <source>
        <strain evidence="11 12">ATCC BAA-719</strain>
    </source>
</reference>
<dbReference type="InterPro" id="IPR015422">
    <property type="entry name" value="PyrdxlP-dep_Trfase_small"/>
</dbReference>
<evidence type="ECO:0000256" key="5">
    <source>
        <dbReference type="ARBA" id="ARBA00022679"/>
    </source>
</evidence>
<organism evidence="11 12">
    <name type="scientific">Lentibacillus salicampi</name>
    <dbReference type="NCBI Taxonomy" id="175306"/>
    <lineage>
        <taxon>Bacteria</taxon>
        <taxon>Bacillati</taxon>
        <taxon>Bacillota</taxon>
        <taxon>Bacilli</taxon>
        <taxon>Bacillales</taxon>
        <taxon>Bacillaceae</taxon>
        <taxon>Lentibacillus</taxon>
    </lineage>
</organism>
<dbReference type="OrthoDB" id="9813612at2"/>
<dbReference type="AlphaFoldDB" id="A0A4Y9AFD6"/>
<feature type="domain" description="Aminotransferase class I/classII large" evidence="10">
    <location>
        <begin position="31"/>
        <end position="354"/>
    </location>
</feature>
<evidence type="ECO:0000259" key="10">
    <source>
        <dbReference type="Pfam" id="PF00155"/>
    </source>
</evidence>
<dbReference type="UniPathway" id="UPA00031">
    <property type="reaction ID" value="UER00012"/>
</dbReference>
<keyword evidence="6 9" id="KW-0663">Pyridoxal phosphate</keyword>
<dbReference type="PANTHER" id="PTHR43643">
    <property type="entry name" value="HISTIDINOL-PHOSPHATE AMINOTRANSFERASE 2"/>
    <property type="match status" value="1"/>
</dbReference>
<sequence length="368" mass="41204">MKSKHILTEMTPYQPGKQTEEVKREYGLNRIVKLASNENPFGYSKKVDDYLSEQKPALNIYPDGYTSELRHALANKLGVSEKQLIFGNGTDEVVQLIGRAYLYPGANAVMATPTFPQYKHNALVEGADVKEVATRNGYHDLSGMLDAIDDSTNVVWLCSPNNPTGCLIPNDDFYDFMEKCPSDVLVVVDQAYLEYADRVLSPDRLSDLDQYKNLVILRTFSKAYGLAGLRIGYGIANEELIPGLDVVRGPFNTSSIAQKAALLALEDDAFIEDTFSRNRSNKQSFEQFLDSIGWHYYDSQTNFLLVSTPISGEKVFHYLQENGFIVRPGEGLGSPKTVRVTIGNETDMEDLQEVLYKLHQKVNEGLLT</sequence>
<evidence type="ECO:0000313" key="11">
    <source>
        <dbReference type="EMBL" id="TFJ93817.1"/>
    </source>
</evidence>
<proteinExistence type="inferred from homology"/>
<dbReference type="Gene3D" id="3.40.640.10">
    <property type="entry name" value="Type I PLP-dependent aspartate aminotransferase-like (Major domain)"/>
    <property type="match status" value="1"/>
</dbReference>
<dbReference type="CDD" id="cd00609">
    <property type="entry name" value="AAT_like"/>
    <property type="match status" value="1"/>
</dbReference>
<dbReference type="SUPFAM" id="SSF53383">
    <property type="entry name" value="PLP-dependent transferases"/>
    <property type="match status" value="1"/>
</dbReference>
<dbReference type="GO" id="GO:0004400">
    <property type="term" value="F:histidinol-phosphate transaminase activity"/>
    <property type="evidence" value="ECO:0007669"/>
    <property type="project" value="UniProtKB-UniRule"/>
</dbReference>
<keyword evidence="7 9" id="KW-0368">Histidine biosynthesis</keyword>
<comment type="subunit">
    <text evidence="3 9">Homodimer.</text>
</comment>
<dbReference type="InterPro" id="IPR050106">
    <property type="entry name" value="HistidinolP_aminotransfase"/>
</dbReference>
<evidence type="ECO:0000256" key="6">
    <source>
        <dbReference type="ARBA" id="ARBA00022898"/>
    </source>
</evidence>
<dbReference type="InterPro" id="IPR015421">
    <property type="entry name" value="PyrdxlP-dep_Trfase_major"/>
</dbReference>
<keyword evidence="4 9" id="KW-0032">Aminotransferase</keyword>
<comment type="caution">
    <text evidence="11">The sequence shown here is derived from an EMBL/GenBank/DDBJ whole genome shotgun (WGS) entry which is preliminary data.</text>
</comment>
<evidence type="ECO:0000256" key="4">
    <source>
        <dbReference type="ARBA" id="ARBA00022576"/>
    </source>
</evidence>
<dbReference type="EMBL" id="SRHY01000004">
    <property type="protein sequence ID" value="TFJ93817.1"/>
    <property type="molecule type" value="Genomic_DNA"/>
</dbReference>
<dbReference type="HAMAP" id="MF_01023">
    <property type="entry name" value="HisC_aminotrans_2"/>
    <property type="match status" value="1"/>
</dbReference>
<dbReference type="Gene3D" id="3.90.1150.10">
    <property type="entry name" value="Aspartate Aminotransferase, domain 1"/>
    <property type="match status" value="1"/>
</dbReference>
<accession>A0A4Y9AFD6</accession>
<comment type="cofactor">
    <cofactor evidence="1 9">
        <name>pyridoxal 5'-phosphate</name>
        <dbReference type="ChEBI" id="CHEBI:597326"/>
    </cofactor>
</comment>
<evidence type="ECO:0000256" key="1">
    <source>
        <dbReference type="ARBA" id="ARBA00001933"/>
    </source>
</evidence>
<feature type="modified residue" description="N6-(pyridoxal phosphate)lysine" evidence="9">
    <location>
        <position position="222"/>
    </location>
</feature>
<keyword evidence="12" id="KW-1185">Reference proteome</keyword>
<dbReference type="EC" id="2.6.1.9" evidence="9"/>
<evidence type="ECO:0000313" key="12">
    <source>
        <dbReference type="Proteomes" id="UP000298484"/>
    </source>
</evidence>
<comment type="pathway">
    <text evidence="2 9">Amino-acid biosynthesis; L-histidine biosynthesis; L-histidine from 5-phospho-alpha-D-ribose 1-diphosphate: step 7/9.</text>
</comment>
<evidence type="ECO:0000256" key="8">
    <source>
        <dbReference type="ARBA" id="ARBA00047481"/>
    </source>
</evidence>
<dbReference type="RefSeq" id="WP_135109072.1">
    <property type="nucleotide sequence ID" value="NZ_SRHY01000004.1"/>
</dbReference>
<dbReference type="PANTHER" id="PTHR43643:SF3">
    <property type="entry name" value="HISTIDINOL-PHOSPHATE AMINOTRANSFERASE"/>
    <property type="match status" value="1"/>
</dbReference>
<evidence type="ECO:0000256" key="7">
    <source>
        <dbReference type="ARBA" id="ARBA00023102"/>
    </source>
</evidence>
<evidence type="ECO:0000256" key="9">
    <source>
        <dbReference type="HAMAP-Rule" id="MF_01023"/>
    </source>
</evidence>
<dbReference type="InterPro" id="IPR015424">
    <property type="entry name" value="PyrdxlP-dep_Trfase"/>
</dbReference>
<name>A0A4Y9AFD6_9BACI</name>
<comment type="similarity">
    <text evidence="9">Belongs to the class-II pyridoxal-phosphate-dependent aminotransferase family. Histidinol-phosphate aminotransferase subfamily.</text>
</comment>
<protein>
    <recommendedName>
        <fullName evidence="9">Histidinol-phosphate aminotransferase</fullName>
        <ecNumber evidence="9">2.6.1.9</ecNumber>
    </recommendedName>
    <alternativeName>
        <fullName evidence="9">Imidazole acetol-phosphate transaminase</fullName>
    </alternativeName>
</protein>
<evidence type="ECO:0000256" key="3">
    <source>
        <dbReference type="ARBA" id="ARBA00011738"/>
    </source>
</evidence>
<dbReference type="GO" id="GO:0000105">
    <property type="term" value="P:L-histidine biosynthetic process"/>
    <property type="evidence" value="ECO:0007669"/>
    <property type="project" value="UniProtKB-UniRule"/>
</dbReference>
<dbReference type="GO" id="GO:0030170">
    <property type="term" value="F:pyridoxal phosphate binding"/>
    <property type="evidence" value="ECO:0007669"/>
    <property type="project" value="InterPro"/>
</dbReference>
<dbReference type="NCBIfam" id="TIGR01141">
    <property type="entry name" value="hisC"/>
    <property type="match status" value="1"/>
</dbReference>
<keyword evidence="5 9" id="KW-0808">Transferase</keyword>
<comment type="catalytic activity">
    <reaction evidence="8 9">
        <text>L-histidinol phosphate + 2-oxoglutarate = 3-(imidazol-4-yl)-2-oxopropyl phosphate + L-glutamate</text>
        <dbReference type="Rhea" id="RHEA:23744"/>
        <dbReference type="ChEBI" id="CHEBI:16810"/>
        <dbReference type="ChEBI" id="CHEBI:29985"/>
        <dbReference type="ChEBI" id="CHEBI:57766"/>
        <dbReference type="ChEBI" id="CHEBI:57980"/>
        <dbReference type="EC" id="2.6.1.9"/>
    </reaction>
</comment>
<gene>
    <name evidence="9" type="primary">hisC</name>
    <name evidence="11" type="ORF">E4U82_05500</name>
</gene>
<keyword evidence="9" id="KW-0028">Amino-acid biosynthesis</keyword>
<dbReference type="Pfam" id="PF00155">
    <property type="entry name" value="Aminotran_1_2"/>
    <property type="match status" value="1"/>
</dbReference>
<dbReference type="InterPro" id="IPR004839">
    <property type="entry name" value="Aminotransferase_I/II_large"/>
</dbReference>
<dbReference type="Proteomes" id="UP000298484">
    <property type="component" value="Unassembled WGS sequence"/>
</dbReference>
<dbReference type="InterPro" id="IPR001917">
    <property type="entry name" value="Aminotrans_II_pyridoxalP_BS"/>
</dbReference>
<evidence type="ECO:0000256" key="2">
    <source>
        <dbReference type="ARBA" id="ARBA00005011"/>
    </source>
</evidence>
<dbReference type="PROSITE" id="PS00599">
    <property type="entry name" value="AA_TRANSFER_CLASS_2"/>
    <property type="match status" value="1"/>
</dbReference>